<sequence length="88" mass="9885">MQVGRDLRLRVPVEEGAGDDEHHDGHHEPAEPDRLPEQLNRADGGMLPRDESSDRLDREVAADREQRDARDEVADLRMSICSETGVSL</sequence>
<feature type="compositionally biased region" description="Basic and acidic residues" evidence="1">
    <location>
        <begin position="48"/>
        <end position="71"/>
    </location>
</feature>
<organism evidence="2 3">
    <name type="scientific">Microbacterium maritypicum</name>
    <name type="common">Microbacterium liquefaciens</name>
    <dbReference type="NCBI Taxonomy" id="33918"/>
    <lineage>
        <taxon>Bacteria</taxon>
        <taxon>Bacillati</taxon>
        <taxon>Actinomycetota</taxon>
        <taxon>Actinomycetes</taxon>
        <taxon>Micrococcales</taxon>
        <taxon>Microbacteriaceae</taxon>
        <taxon>Microbacterium</taxon>
    </lineage>
</organism>
<feature type="region of interest" description="Disordered" evidence="1">
    <location>
        <begin position="1"/>
        <end position="71"/>
    </location>
</feature>
<evidence type="ECO:0000313" key="3">
    <source>
        <dbReference type="Proteomes" id="UP000317410"/>
    </source>
</evidence>
<gene>
    <name evidence="2" type="ORF">MLI01_31760</name>
</gene>
<dbReference type="AlphaFoldDB" id="A0A4Y4B8X9"/>
<comment type="caution">
    <text evidence="2">The sequence shown here is derived from an EMBL/GenBank/DDBJ whole genome shotgun (WGS) entry which is preliminary data.</text>
</comment>
<dbReference type="Proteomes" id="UP000317410">
    <property type="component" value="Unassembled WGS sequence"/>
</dbReference>
<reference evidence="2 3" key="1">
    <citation type="submission" date="2019-06" db="EMBL/GenBank/DDBJ databases">
        <title>Whole genome shotgun sequence of Microbacterium liquefaciens NBRC 15037.</title>
        <authorList>
            <person name="Hosoyama A."/>
            <person name="Uohara A."/>
            <person name="Ohji S."/>
            <person name="Ichikawa N."/>
        </authorList>
    </citation>
    <scope>NUCLEOTIDE SEQUENCE [LARGE SCALE GENOMIC DNA]</scope>
    <source>
        <strain evidence="2 3">NBRC 15037</strain>
    </source>
</reference>
<name>A0A4Y4B8X9_MICMQ</name>
<evidence type="ECO:0000256" key="1">
    <source>
        <dbReference type="SAM" id="MobiDB-lite"/>
    </source>
</evidence>
<accession>A0A4Y4B8X9</accession>
<feature type="compositionally biased region" description="Basic and acidic residues" evidence="1">
    <location>
        <begin position="1"/>
        <end position="36"/>
    </location>
</feature>
<dbReference type="EMBL" id="BJNQ01000034">
    <property type="protein sequence ID" value="GEC77031.1"/>
    <property type="molecule type" value="Genomic_DNA"/>
</dbReference>
<proteinExistence type="predicted"/>
<protein>
    <submittedName>
        <fullName evidence="2">Uncharacterized protein</fullName>
    </submittedName>
</protein>
<evidence type="ECO:0000313" key="2">
    <source>
        <dbReference type="EMBL" id="GEC77031.1"/>
    </source>
</evidence>